<evidence type="ECO:0000313" key="12">
    <source>
        <dbReference type="EMBL" id="KAG5669513.1"/>
    </source>
</evidence>
<dbReference type="Pfam" id="PF13909">
    <property type="entry name" value="zf-H2C2_5"/>
    <property type="match status" value="1"/>
</dbReference>
<evidence type="ECO:0000256" key="7">
    <source>
        <dbReference type="ARBA" id="ARBA00023125"/>
    </source>
</evidence>
<gene>
    <name evidence="12" type="ORF">PVAND_017400</name>
</gene>
<evidence type="ECO:0000256" key="3">
    <source>
        <dbReference type="ARBA" id="ARBA00022737"/>
    </source>
</evidence>
<keyword evidence="9" id="KW-0539">Nucleus</keyword>
<dbReference type="InterPro" id="IPR036236">
    <property type="entry name" value="Znf_C2H2_sf"/>
</dbReference>
<dbReference type="FunFam" id="3.30.160.60:FF:000446">
    <property type="entry name" value="Zinc finger protein"/>
    <property type="match status" value="1"/>
</dbReference>
<dbReference type="SMART" id="SM00355">
    <property type="entry name" value="ZnF_C2H2"/>
    <property type="match status" value="11"/>
</dbReference>
<dbReference type="InterPro" id="IPR013087">
    <property type="entry name" value="Znf_C2H2_type"/>
</dbReference>
<name>A0A9J6BHZ0_POLVA</name>
<evidence type="ECO:0000256" key="6">
    <source>
        <dbReference type="ARBA" id="ARBA00023015"/>
    </source>
</evidence>
<dbReference type="EMBL" id="JADBJN010000004">
    <property type="protein sequence ID" value="KAG5669513.1"/>
    <property type="molecule type" value="Genomic_DNA"/>
</dbReference>
<evidence type="ECO:0000256" key="5">
    <source>
        <dbReference type="ARBA" id="ARBA00022833"/>
    </source>
</evidence>
<evidence type="ECO:0000313" key="13">
    <source>
        <dbReference type="Proteomes" id="UP001107558"/>
    </source>
</evidence>
<feature type="domain" description="C2H2-type" evidence="11">
    <location>
        <begin position="250"/>
        <end position="277"/>
    </location>
</feature>
<feature type="domain" description="C2H2-type" evidence="11">
    <location>
        <begin position="280"/>
        <end position="307"/>
    </location>
</feature>
<proteinExistence type="predicted"/>
<comment type="subcellular location">
    <subcellularLocation>
        <location evidence="1">Nucleus</location>
    </subcellularLocation>
</comment>
<evidence type="ECO:0000256" key="10">
    <source>
        <dbReference type="PROSITE-ProRule" id="PRU00042"/>
    </source>
</evidence>
<evidence type="ECO:0000256" key="2">
    <source>
        <dbReference type="ARBA" id="ARBA00022723"/>
    </source>
</evidence>
<evidence type="ECO:0000256" key="1">
    <source>
        <dbReference type="ARBA" id="ARBA00004123"/>
    </source>
</evidence>
<keyword evidence="7" id="KW-0238">DNA-binding</keyword>
<keyword evidence="8" id="KW-0804">Transcription</keyword>
<keyword evidence="13" id="KW-1185">Reference proteome</keyword>
<evidence type="ECO:0000256" key="8">
    <source>
        <dbReference type="ARBA" id="ARBA00023163"/>
    </source>
</evidence>
<dbReference type="Gene3D" id="3.30.160.60">
    <property type="entry name" value="Classic Zinc Finger"/>
    <property type="match status" value="6"/>
</dbReference>
<sequence>MSSNANVTTTTEIKSDLNRDFLLMLNEENLQQNVEREKEQNQYDQNDENFRKFCKKKFNSKYYLMQHMKILHSSEISLPVYSCDHCPKKFLKKWYLIKHLKSKYPKGKEIKFECDFDGKIFATKAKLYVHMTACHQIVEECKKCGKKVKNIKRHMQLIHLSEDKMIQCQICNKTCKNQTYLTIHMETHIKKYQCQVCGRKFALKYKFKEHQKIHENQFAYQCEICQKKINSSSNLKRHLKTHDKNRIKEHKCQQCSFSTDHKRDFTRHSKTHQKYRIKNLKCSICNYKTDQQGHLKNHLQIHNPNRPKFPCLYCNFEAAQRYSLKNHLKTHDPNRIKQFKCTYCKFDTDEKRSLTRHLNAKHNKKIIQ</sequence>
<keyword evidence="3" id="KW-0677">Repeat</keyword>
<feature type="domain" description="C2H2-type" evidence="11">
    <location>
        <begin position="309"/>
        <end position="336"/>
    </location>
</feature>
<dbReference type="PROSITE" id="PS00028">
    <property type="entry name" value="ZINC_FINGER_C2H2_1"/>
    <property type="match status" value="2"/>
</dbReference>
<feature type="domain" description="C2H2-type" evidence="11">
    <location>
        <begin position="192"/>
        <end position="219"/>
    </location>
</feature>
<keyword evidence="4 10" id="KW-0863">Zinc-finger</keyword>
<dbReference type="GO" id="GO:0005634">
    <property type="term" value="C:nucleus"/>
    <property type="evidence" value="ECO:0007669"/>
    <property type="project" value="UniProtKB-SubCell"/>
</dbReference>
<dbReference type="AlphaFoldDB" id="A0A9J6BHZ0"/>
<feature type="domain" description="C2H2-type" evidence="11">
    <location>
        <begin position="81"/>
        <end position="109"/>
    </location>
</feature>
<evidence type="ECO:0000256" key="4">
    <source>
        <dbReference type="ARBA" id="ARBA00022771"/>
    </source>
</evidence>
<feature type="domain" description="C2H2-type" evidence="11">
    <location>
        <begin position="220"/>
        <end position="247"/>
    </location>
</feature>
<organism evidence="12 13">
    <name type="scientific">Polypedilum vanderplanki</name>
    <name type="common">Sleeping chironomid midge</name>
    <dbReference type="NCBI Taxonomy" id="319348"/>
    <lineage>
        <taxon>Eukaryota</taxon>
        <taxon>Metazoa</taxon>
        <taxon>Ecdysozoa</taxon>
        <taxon>Arthropoda</taxon>
        <taxon>Hexapoda</taxon>
        <taxon>Insecta</taxon>
        <taxon>Pterygota</taxon>
        <taxon>Neoptera</taxon>
        <taxon>Endopterygota</taxon>
        <taxon>Diptera</taxon>
        <taxon>Nematocera</taxon>
        <taxon>Chironomoidea</taxon>
        <taxon>Chironomidae</taxon>
        <taxon>Chironominae</taxon>
        <taxon>Polypedilum</taxon>
        <taxon>Polypedilum</taxon>
    </lineage>
</organism>
<protein>
    <recommendedName>
        <fullName evidence="11">C2H2-type domain-containing protein</fullName>
    </recommendedName>
</protein>
<dbReference type="Proteomes" id="UP001107558">
    <property type="component" value="Chromosome 4"/>
</dbReference>
<dbReference type="PROSITE" id="PS50157">
    <property type="entry name" value="ZINC_FINGER_C2H2_2"/>
    <property type="match status" value="7"/>
</dbReference>
<dbReference type="GO" id="GO:0008270">
    <property type="term" value="F:zinc ion binding"/>
    <property type="evidence" value="ECO:0007669"/>
    <property type="project" value="UniProtKB-KW"/>
</dbReference>
<dbReference type="InterPro" id="IPR050331">
    <property type="entry name" value="Zinc_finger"/>
</dbReference>
<dbReference type="PANTHER" id="PTHR16515">
    <property type="entry name" value="PR DOMAIN ZINC FINGER PROTEIN"/>
    <property type="match status" value="1"/>
</dbReference>
<dbReference type="GO" id="GO:0003677">
    <property type="term" value="F:DNA binding"/>
    <property type="evidence" value="ECO:0007669"/>
    <property type="project" value="UniProtKB-KW"/>
</dbReference>
<dbReference type="GO" id="GO:0010468">
    <property type="term" value="P:regulation of gene expression"/>
    <property type="evidence" value="ECO:0007669"/>
    <property type="project" value="TreeGrafter"/>
</dbReference>
<keyword evidence="5" id="KW-0862">Zinc</keyword>
<comment type="caution">
    <text evidence="12">The sequence shown here is derived from an EMBL/GenBank/DDBJ whole genome shotgun (WGS) entry which is preliminary data.</text>
</comment>
<reference evidence="12" key="1">
    <citation type="submission" date="2021-03" db="EMBL/GenBank/DDBJ databases">
        <title>Chromosome level genome of the anhydrobiotic midge Polypedilum vanderplanki.</title>
        <authorList>
            <person name="Yoshida Y."/>
            <person name="Kikawada T."/>
            <person name="Gusev O."/>
        </authorList>
    </citation>
    <scope>NUCLEOTIDE SEQUENCE</scope>
    <source>
        <strain evidence="12">NIAS01</strain>
        <tissue evidence="12">Whole body or cell culture</tissue>
    </source>
</reference>
<keyword evidence="6" id="KW-0805">Transcription regulation</keyword>
<feature type="domain" description="C2H2-type" evidence="11">
    <location>
        <begin position="166"/>
        <end position="193"/>
    </location>
</feature>
<dbReference type="PANTHER" id="PTHR16515:SF49">
    <property type="entry name" value="GASTRULA ZINC FINGER PROTEIN XLCGF49.1-LIKE-RELATED"/>
    <property type="match status" value="1"/>
</dbReference>
<dbReference type="SUPFAM" id="SSF57667">
    <property type="entry name" value="beta-beta-alpha zinc fingers"/>
    <property type="match status" value="5"/>
</dbReference>
<dbReference type="Pfam" id="PF00096">
    <property type="entry name" value="zf-C2H2"/>
    <property type="match status" value="4"/>
</dbReference>
<keyword evidence="2" id="KW-0479">Metal-binding</keyword>
<dbReference type="OrthoDB" id="3561125at2759"/>
<evidence type="ECO:0000259" key="11">
    <source>
        <dbReference type="PROSITE" id="PS50157"/>
    </source>
</evidence>
<accession>A0A9J6BHZ0</accession>
<evidence type="ECO:0000256" key="9">
    <source>
        <dbReference type="ARBA" id="ARBA00023242"/>
    </source>
</evidence>